<evidence type="ECO:0000259" key="13">
    <source>
        <dbReference type="Pfam" id="PF01435"/>
    </source>
</evidence>
<comment type="subcellular location">
    <subcellularLocation>
        <location evidence="1">Cell membrane</location>
        <topology evidence="1">Multi-pass membrane protein</topology>
    </subcellularLocation>
</comment>
<dbReference type="EMBL" id="JBIASD010000069">
    <property type="protein sequence ID" value="MFF3672150.1"/>
    <property type="molecule type" value="Genomic_DNA"/>
</dbReference>
<keyword evidence="3 11" id="KW-0645">Protease</keyword>
<proteinExistence type="inferred from homology"/>
<keyword evidence="7 11" id="KW-0862">Zinc</keyword>
<evidence type="ECO:0000256" key="1">
    <source>
        <dbReference type="ARBA" id="ARBA00004651"/>
    </source>
</evidence>
<evidence type="ECO:0000313" key="15">
    <source>
        <dbReference type="Proteomes" id="UP001602013"/>
    </source>
</evidence>
<dbReference type="PANTHER" id="PTHR43221">
    <property type="entry name" value="PROTEASE HTPX"/>
    <property type="match status" value="1"/>
</dbReference>
<evidence type="ECO:0000256" key="7">
    <source>
        <dbReference type="ARBA" id="ARBA00022833"/>
    </source>
</evidence>
<accession>A0ABW6T8J4</accession>
<evidence type="ECO:0000313" key="14">
    <source>
        <dbReference type="EMBL" id="MFF3672150.1"/>
    </source>
</evidence>
<organism evidence="14 15">
    <name type="scientific">Microtetraspora malaysiensis</name>
    <dbReference type="NCBI Taxonomy" id="161358"/>
    <lineage>
        <taxon>Bacteria</taxon>
        <taxon>Bacillati</taxon>
        <taxon>Actinomycetota</taxon>
        <taxon>Actinomycetes</taxon>
        <taxon>Streptosporangiales</taxon>
        <taxon>Streptosporangiaceae</taxon>
        <taxon>Microtetraspora</taxon>
    </lineage>
</organism>
<keyword evidence="9 11" id="KW-0482">Metalloprotease</keyword>
<keyword evidence="5" id="KW-0479">Metal-binding</keyword>
<keyword evidence="6 11" id="KW-0378">Hydrolase</keyword>
<gene>
    <name evidence="14" type="ORF">ACFYXI_42175</name>
</gene>
<dbReference type="Gene3D" id="3.30.2010.10">
    <property type="entry name" value="Metalloproteases ('zincins'), catalytic domain"/>
    <property type="match status" value="1"/>
</dbReference>
<keyword evidence="8 12" id="KW-1133">Transmembrane helix</keyword>
<comment type="cofactor">
    <cofactor evidence="11">
        <name>Zn(2+)</name>
        <dbReference type="ChEBI" id="CHEBI:29105"/>
    </cofactor>
    <text evidence="11">Binds 1 zinc ion per subunit.</text>
</comment>
<feature type="transmembrane region" description="Helical" evidence="12">
    <location>
        <begin position="7"/>
        <end position="31"/>
    </location>
</feature>
<evidence type="ECO:0000256" key="2">
    <source>
        <dbReference type="ARBA" id="ARBA00022475"/>
    </source>
</evidence>
<evidence type="ECO:0000256" key="8">
    <source>
        <dbReference type="ARBA" id="ARBA00022989"/>
    </source>
</evidence>
<evidence type="ECO:0000256" key="11">
    <source>
        <dbReference type="RuleBase" id="RU003983"/>
    </source>
</evidence>
<evidence type="ECO:0000256" key="4">
    <source>
        <dbReference type="ARBA" id="ARBA00022692"/>
    </source>
</evidence>
<comment type="similarity">
    <text evidence="11">Belongs to the peptidase M48 family.</text>
</comment>
<dbReference type="Proteomes" id="UP001602013">
    <property type="component" value="Unassembled WGS sequence"/>
</dbReference>
<dbReference type="Pfam" id="PF01435">
    <property type="entry name" value="Peptidase_M48"/>
    <property type="match status" value="1"/>
</dbReference>
<evidence type="ECO:0000256" key="6">
    <source>
        <dbReference type="ARBA" id="ARBA00022801"/>
    </source>
</evidence>
<protein>
    <submittedName>
        <fullName evidence="14">M48 family metallopeptidase</fullName>
    </submittedName>
</protein>
<keyword evidence="4 12" id="KW-0812">Transmembrane</keyword>
<dbReference type="InterPro" id="IPR001915">
    <property type="entry name" value="Peptidase_M48"/>
</dbReference>
<dbReference type="InterPro" id="IPR050083">
    <property type="entry name" value="HtpX_protease"/>
</dbReference>
<sequence>MVTALRATIAFGLLAGFYVLVAAVLGAAVLVDVAAVRHITVGSLKIAIVLTLAALALLRGLILVNRRGSQAKPGVAVGREDEPVLWQTVEELAARVGTRPPDEIRLVAEVNAAVSEDTSWLGLLAGRRTMYVGLPLLMTLTVDEMRAVLGHELGHYNGAHTRLGTPVYRGRIAVLAAVRSLENHPFIQKLFSLYATLFLRVSQAVSRRQELEADRFAAAVASREAAGNALRKVHGTADVWNLYMERYVGMTGMAGSRPADLFGGFHALVDVHRAQIAQGDGADEETSPYDSHPSLPQRLVAIAALEDVPHVRDLRPAPALLRDPAFAANAVEQTF</sequence>
<feature type="domain" description="Peptidase M48" evidence="13">
    <location>
        <begin position="85"/>
        <end position="304"/>
    </location>
</feature>
<evidence type="ECO:0000256" key="9">
    <source>
        <dbReference type="ARBA" id="ARBA00023049"/>
    </source>
</evidence>
<name>A0ABW6T8J4_9ACTN</name>
<evidence type="ECO:0000256" key="3">
    <source>
        <dbReference type="ARBA" id="ARBA00022670"/>
    </source>
</evidence>
<comment type="caution">
    <text evidence="14">The sequence shown here is derived from an EMBL/GenBank/DDBJ whole genome shotgun (WGS) entry which is preliminary data.</text>
</comment>
<feature type="transmembrane region" description="Helical" evidence="12">
    <location>
        <begin position="43"/>
        <end position="64"/>
    </location>
</feature>
<dbReference type="CDD" id="cd07328">
    <property type="entry name" value="M48_Ste24p_like"/>
    <property type="match status" value="1"/>
</dbReference>
<evidence type="ECO:0000256" key="10">
    <source>
        <dbReference type="ARBA" id="ARBA00023136"/>
    </source>
</evidence>
<evidence type="ECO:0000256" key="12">
    <source>
        <dbReference type="SAM" id="Phobius"/>
    </source>
</evidence>
<keyword evidence="10 12" id="KW-0472">Membrane</keyword>
<reference evidence="14 15" key="1">
    <citation type="submission" date="2024-10" db="EMBL/GenBank/DDBJ databases">
        <title>The Natural Products Discovery Center: Release of the First 8490 Sequenced Strains for Exploring Actinobacteria Biosynthetic Diversity.</title>
        <authorList>
            <person name="Kalkreuter E."/>
            <person name="Kautsar S.A."/>
            <person name="Yang D."/>
            <person name="Bader C.D."/>
            <person name="Teijaro C.N."/>
            <person name="Fluegel L."/>
            <person name="Davis C.M."/>
            <person name="Simpson J.R."/>
            <person name="Lauterbach L."/>
            <person name="Steele A.D."/>
            <person name="Gui C."/>
            <person name="Meng S."/>
            <person name="Li G."/>
            <person name="Viehrig K."/>
            <person name="Ye F."/>
            <person name="Su P."/>
            <person name="Kiefer A.F."/>
            <person name="Nichols A."/>
            <person name="Cepeda A.J."/>
            <person name="Yan W."/>
            <person name="Fan B."/>
            <person name="Jiang Y."/>
            <person name="Adhikari A."/>
            <person name="Zheng C.-J."/>
            <person name="Schuster L."/>
            <person name="Cowan T.M."/>
            <person name="Smanski M.J."/>
            <person name="Chevrette M.G."/>
            <person name="De Carvalho L.P.S."/>
            <person name="Shen B."/>
        </authorList>
    </citation>
    <scope>NUCLEOTIDE SEQUENCE [LARGE SCALE GENOMIC DNA]</scope>
    <source>
        <strain evidence="14 15">NPDC002173</strain>
    </source>
</reference>
<keyword evidence="2" id="KW-1003">Cell membrane</keyword>
<dbReference type="RefSeq" id="WP_387418312.1">
    <property type="nucleotide sequence ID" value="NZ_JBIASD010000069.1"/>
</dbReference>
<evidence type="ECO:0000256" key="5">
    <source>
        <dbReference type="ARBA" id="ARBA00022723"/>
    </source>
</evidence>
<dbReference type="PANTHER" id="PTHR43221:SF1">
    <property type="entry name" value="PROTEASE HTPX"/>
    <property type="match status" value="1"/>
</dbReference>
<keyword evidence="15" id="KW-1185">Reference proteome</keyword>